<evidence type="ECO:0000256" key="5">
    <source>
        <dbReference type="ARBA" id="ARBA00022741"/>
    </source>
</evidence>
<evidence type="ECO:0000313" key="17">
    <source>
        <dbReference type="EMBL" id="CAG8498171.1"/>
    </source>
</evidence>
<evidence type="ECO:0000256" key="4">
    <source>
        <dbReference type="ARBA" id="ARBA00022679"/>
    </source>
</evidence>
<keyword evidence="6" id="KW-0418">Kinase</keyword>
<dbReference type="PROSITE" id="PS50200">
    <property type="entry name" value="RA"/>
    <property type="match status" value="1"/>
</dbReference>
<dbReference type="FunFam" id="1.10.510.10:FF:000334">
    <property type="entry name" value="Serine/threonine-protein kinase STE11"/>
    <property type="match status" value="1"/>
</dbReference>
<evidence type="ECO:0000259" key="16">
    <source>
        <dbReference type="PROSITE" id="PS50200"/>
    </source>
</evidence>
<dbReference type="PANTHER" id="PTHR11584:SF369">
    <property type="entry name" value="MITOGEN-ACTIVATED PROTEIN KINASE KINASE KINASE 19-RELATED"/>
    <property type="match status" value="1"/>
</dbReference>
<feature type="transmembrane region" description="Helical" evidence="12">
    <location>
        <begin position="127"/>
        <end position="149"/>
    </location>
</feature>
<keyword evidence="3" id="KW-0723">Serine/threonine-protein kinase</keyword>
<comment type="similarity">
    <text evidence="1">Belongs to the protein kinase superfamily. STE Ser/Thr protein kinase family. MAP kinase kinase kinase subfamily.</text>
</comment>
<feature type="transmembrane region" description="Helical" evidence="12">
    <location>
        <begin position="248"/>
        <end position="270"/>
    </location>
</feature>
<dbReference type="FunFam" id="3.30.200.20:FF:000387">
    <property type="entry name" value="Serine/threonine-protein kinase STE11"/>
    <property type="match status" value="1"/>
</dbReference>
<dbReference type="InterPro" id="IPR013761">
    <property type="entry name" value="SAM/pointed_sf"/>
</dbReference>
<dbReference type="SUPFAM" id="SSF56112">
    <property type="entry name" value="Protein kinase-like (PK-like)"/>
    <property type="match status" value="1"/>
</dbReference>
<dbReference type="PROSITE" id="PS00108">
    <property type="entry name" value="PROTEIN_KINASE_ST"/>
    <property type="match status" value="1"/>
</dbReference>
<feature type="domain" description="Ras-associating" evidence="16">
    <location>
        <begin position="738"/>
        <end position="828"/>
    </location>
</feature>
<feature type="compositionally biased region" description="Low complexity" evidence="11">
    <location>
        <begin position="531"/>
        <end position="543"/>
    </location>
</feature>
<feature type="region of interest" description="Disordered" evidence="11">
    <location>
        <begin position="705"/>
        <end position="727"/>
    </location>
</feature>
<feature type="transmembrane region" description="Helical" evidence="12">
    <location>
        <begin position="169"/>
        <end position="196"/>
    </location>
</feature>
<evidence type="ECO:0000259" key="14">
    <source>
        <dbReference type="PROSITE" id="PS50011"/>
    </source>
</evidence>
<keyword evidence="12" id="KW-1133">Transmembrane helix</keyword>
<dbReference type="InterPro" id="IPR000719">
    <property type="entry name" value="Prot_kinase_dom"/>
</dbReference>
<dbReference type="CDD" id="cd09534">
    <property type="entry name" value="SAM_Ste11_fungal"/>
    <property type="match status" value="1"/>
</dbReference>
<evidence type="ECO:0000259" key="15">
    <source>
        <dbReference type="PROSITE" id="PS50105"/>
    </source>
</evidence>
<feature type="domain" description="Protein kinase" evidence="14">
    <location>
        <begin position="984"/>
        <end position="1248"/>
    </location>
</feature>
<dbReference type="InterPro" id="IPR000159">
    <property type="entry name" value="RA_dom"/>
</dbReference>
<feature type="transmembrane region" description="Helical" evidence="12">
    <location>
        <begin position="94"/>
        <end position="115"/>
    </location>
</feature>
<evidence type="ECO:0000256" key="1">
    <source>
        <dbReference type="ARBA" id="ARBA00006529"/>
    </source>
</evidence>
<dbReference type="GO" id="GO:0005524">
    <property type="term" value="F:ATP binding"/>
    <property type="evidence" value="ECO:0007669"/>
    <property type="project" value="UniProtKB-UniRule"/>
</dbReference>
<name>A0A9N8ZK13_FUNMO</name>
<protein>
    <recommendedName>
        <fullName evidence="2">mitogen-activated protein kinase kinase kinase</fullName>
        <ecNumber evidence="2">2.7.11.25</ecNumber>
    </recommendedName>
</protein>
<dbReference type="Gene3D" id="3.10.20.90">
    <property type="entry name" value="Phosphatidylinositol 3-kinase Catalytic Subunit, Chain A, domain 1"/>
    <property type="match status" value="1"/>
</dbReference>
<evidence type="ECO:0000256" key="9">
    <source>
        <dbReference type="ARBA" id="ARBA00048329"/>
    </source>
</evidence>
<evidence type="ECO:0000256" key="6">
    <source>
        <dbReference type="ARBA" id="ARBA00022777"/>
    </source>
</evidence>
<evidence type="ECO:0000256" key="3">
    <source>
        <dbReference type="ARBA" id="ARBA00022527"/>
    </source>
</evidence>
<dbReference type="Gene3D" id="1.10.510.10">
    <property type="entry name" value="Transferase(Phosphotransferase) domain 1"/>
    <property type="match status" value="1"/>
</dbReference>
<evidence type="ECO:0000256" key="12">
    <source>
        <dbReference type="SAM" id="Phobius"/>
    </source>
</evidence>
<feature type="region of interest" description="Disordered" evidence="11">
    <location>
        <begin position="482"/>
        <end position="545"/>
    </location>
</feature>
<feature type="signal peptide" evidence="13">
    <location>
        <begin position="1"/>
        <end position="37"/>
    </location>
</feature>
<feature type="transmembrane region" description="Helical" evidence="12">
    <location>
        <begin position="312"/>
        <end position="332"/>
    </location>
</feature>
<keyword evidence="18" id="KW-1185">Reference proteome</keyword>
<dbReference type="Pfam" id="PF07647">
    <property type="entry name" value="SAM_2"/>
    <property type="match status" value="1"/>
</dbReference>
<evidence type="ECO:0000256" key="11">
    <source>
        <dbReference type="SAM" id="MobiDB-lite"/>
    </source>
</evidence>
<dbReference type="EMBL" id="CAJVPP010000619">
    <property type="protein sequence ID" value="CAG8498171.1"/>
    <property type="molecule type" value="Genomic_DNA"/>
</dbReference>
<dbReference type="PROSITE" id="PS00107">
    <property type="entry name" value="PROTEIN_KINASE_ATP"/>
    <property type="match status" value="1"/>
</dbReference>
<gene>
    <name evidence="17" type="ORF">FMOSSE_LOCUS3892</name>
</gene>
<dbReference type="SUPFAM" id="SSF47769">
    <property type="entry name" value="SAM/Pointed domain"/>
    <property type="match status" value="1"/>
</dbReference>
<keyword evidence="12" id="KW-0812">Transmembrane</keyword>
<dbReference type="SMART" id="SM01304">
    <property type="entry name" value="Ras_bdg_2"/>
    <property type="match status" value="1"/>
</dbReference>
<evidence type="ECO:0000256" key="2">
    <source>
        <dbReference type="ARBA" id="ARBA00012406"/>
    </source>
</evidence>
<dbReference type="SMART" id="SM00454">
    <property type="entry name" value="SAM"/>
    <property type="match status" value="1"/>
</dbReference>
<dbReference type="PROSITE" id="PS50011">
    <property type="entry name" value="PROTEIN_KINASE_DOM"/>
    <property type="match status" value="1"/>
</dbReference>
<dbReference type="Gene3D" id="1.20.1070.10">
    <property type="entry name" value="Rhodopsin 7-helix transmembrane proteins"/>
    <property type="match status" value="1"/>
</dbReference>
<dbReference type="Pfam" id="PF14847">
    <property type="entry name" value="Ras_bdg_2"/>
    <property type="match status" value="1"/>
</dbReference>
<evidence type="ECO:0000256" key="13">
    <source>
        <dbReference type="SAM" id="SignalP"/>
    </source>
</evidence>
<keyword evidence="4" id="KW-0808">Transferase</keyword>
<feature type="region of interest" description="Disordered" evidence="11">
    <location>
        <begin position="908"/>
        <end position="944"/>
    </location>
</feature>
<feature type="region of interest" description="Disordered" evidence="11">
    <location>
        <begin position="1229"/>
        <end position="1260"/>
    </location>
</feature>
<dbReference type="EC" id="2.7.11.25" evidence="2"/>
<accession>A0A9N8ZK13</accession>
<keyword evidence="7 10" id="KW-0067">ATP-binding</keyword>
<evidence type="ECO:0000256" key="8">
    <source>
        <dbReference type="ARBA" id="ARBA00047559"/>
    </source>
</evidence>
<dbReference type="InterPro" id="IPR001660">
    <property type="entry name" value="SAM"/>
</dbReference>
<proteinExistence type="inferred from homology"/>
<feature type="compositionally biased region" description="Polar residues" evidence="11">
    <location>
        <begin position="482"/>
        <end position="511"/>
    </location>
</feature>
<evidence type="ECO:0000256" key="10">
    <source>
        <dbReference type="PROSITE-ProRule" id="PRU10141"/>
    </source>
</evidence>
<evidence type="ECO:0000313" key="18">
    <source>
        <dbReference type="Proteomes" id="UP000789375"/>
    </source>
</evidence>
<dbReference type="Pfam" id="PF00069">
    <property type="entry name" value="Pkinase"/>
    <property type="match status" value="1"/>
</dbReference>
<reference evidence="17" key="1">
    <citation type="submission" date="2021-06" db="EMBL/GenBank/DDBJ databases">
        <authorList>
            <person name="Kallberg Y."/>
            <person name="Tangrot J."/>
            <person name="Rosling A."/>
        </authorList>
    </citation>
    <scope>NUCLEOTIDE SEQUENCE</scope>
    <source>
        <strain evidence="17">87-6 pot B 2015</strain>
    </source>
</reference>
<keyword evidence="13" id="KW-0732">Signal</keyword>
<dbReference type="GO" id="GO:0004709">
    <property type="term" value="F:MAP kinase kinase kinase activity"/>
    <property type="evidence" value="ECO:0007669"/>
    <property type="project" value="UniProtKB-EC"/>
</dbReference>
<feature type="compositionally biased region" description="Polar residues" evidence="11">
    <location>
        <begin position="1247"/>
        <end position="1260"/>
    </location>
</feature>
<keyword evidence="12" id="KW-0472">Membrane</keyword>
<dbReference type="PROSITE" id="PS50105">
    <property type="entry name" value="SAM_DOMAIN"/>
    <property type="match status" value="1"/>
</dbReference>
<feature type="transmembrane region" description="Helical" evidence="12">
    <location>
        <begin position="208"/>
        <end position="228"/>
    </location>
</feature>
<organism evidence="17 18">
    <name type="scientific">Funneliformis mosseae</name>
    <name type="common">Endomycorrhizal fungus</name>
    <name type="synonym">Glomus mosseae</name>
    <dbReference type="NCBI Taxonomy" id="27381"/>
    <lineage>
        <taxon>Eukaryota</taxon>
        <taxon>Fungi</taxon>
        <taxon>Fungi incertae sedis</taxon>
        <taxon>Mucoromycota</taxon>
        <taxon>Glomeromycotina</taxon>
        <taxon>Glomeromycetes</taxon>
        <taxon>Glomerales</taxon>
        <taxon>Glomeraceae</taxon>
        <taxon>Funneliformis</taxon>
    </lineage>
</organism>
<evidence type="ECO:0000256" key="7">
    <source>
        <dbReference type="ARBA" id="ARBA00022840"/>
    </source>
</evidence>
<dbReference type="InterPro" id="IPR008271">
    <property type="entry name" value="Ser/Thr_kinase_AS"/>
</dbReference>
<comment type="catalytic activity">
    <reaction evidence="9">
        <text>L-seryl-[protein] + ATP = O-phospho-L-seryl-[protein] + ADP + H(+)</text>
        <dbReference type="Rhea" id="RHEA:17989"/>
        <dbReference type="Rhea" id="RHEA-COMP:9863"/>
        <dbReference type="Rhea" id="RHEA-COMP:11604"/>
        <dbReference type="ChEBI" id="CHEBI:15378"/>
        <dbReference type="ChEBI" id="CHEBI:29999"/>
        <dbReference type="ChEBI" id="CHEBI:30616"/>
        <dbReference type="ChEBI" id="CHEBI:83421"/>
        <dbReference type="ChEBI" id="CHEBI:456216"/>
        <dbReference type="EC" id="2.7.11.25"/>
    </reaction>
</comment>
<feature type="binding site" evidence="10">
    <location>
        <position position="1013"/>
    </location>
    <ligand>
        <name>ATP</name>
        <dbReference type="ChEBI" id="CHEBI:30616"/>
    </ligand>
</feature>
<dbReference type="InterPro" id="IPR017441">
    <property type="entry name" value="Protein_kinase_ATP_BS"/>
</dbReference>
<dbReference type="PANTHER" id="PTHR11584">
    <property type="entry name" value="SERINE/THREONINE PROTEIN KINASE"/>
    <property type="match status" value="1"/>
</dbReference>
<comment type="catalytic activity">
    <reaction evidence="8">
        <text>L-threonyl-[protein] + ATP = O-phospho-L-threonyl-[protein] + ADP + H(+)</text>
        <dbReference type="Rhea" id="RHEA:46608"/>
        <dbReference type="Rhea" id="RHEA-COMP:11060"/>
        <dbReference type="Rhea" id="RHEA-COMP:11605"/>
        <dbReference type="ChEBI" id="CHEBI:15378"/>
        <dbReference type="ChEBI" id="CHEBI:30013"/>
        <dbReference type="ChEBI" id="CHEBI:30616"/>
        <dbReference type="ChEBI" id="CHEBI:61977"/>
        <dbReference type="ChEBI" id="CHEBI:456216"/>
        <dbReference type="EC" id="2.7.11.25"/>
    </reaction>
</comment>
<dbReference type="InterPro" id="IPR029458">
    <property type="entry name" value="Ras-bd_By2"/>
</dbReference>
<feature type="domain" description="SAM" evidence="15">
    <location>
        <begin position="600"/>
        <end position="663"/>
    </location>
</feature>
<dbReference type="SMART" id="SM00220">
    <property type="entry name" value="S_TKc"/>
    <property type="match status" value="1"/>
</dbReference>
<dbReference type="Gene3D" id="1.10.150.50">
    <property type="entry name" value="Transcription Factor, Ets-1"/>
    <property type="match status" value="1"/>
</dbReference>
<sequence length="1260" mass="143328">MKFLTSRTRFGQINGKTIKGIMPWFLIVFMLIHSALAQETDINVISKDNCPPPLIVREVEKDDSQMCFDDCCVACPFVNNFYEVNKIDYTFKGFAIVGIISFFLMILLSIFFYVLPSQKQNPLSRQMLLPLAISVMYFEGAEFFTLLQQKSQCVNQITPATQNNNILCAIQAFFTLGGGYAISCWSALLMIHLHLMSVWRIEFIAKKIVYFHGIIIGITSLAIIIPFASKKVQSNNICFISPDSSTAYFYFLSFIYVAFIAHVSTFVYMAHITIDSNRRYSPERDLSIRASFIEAQRKVTYVKAIFMMQWRALLGASLMLAIYVINWNYYIIQLKPNTNPMILNSWLPVWIQCLITYKDQNICAKMVENDVVPYSYTFMLLFFNRSAGILIFIIFAAKKAILVEAYDHIIRKSSSRSMELTTSYIESDSNRFSSLRTSVKERTRSVLSAGSRSSIISFGEKSRFSITNWKSANSNVIDASQVTSQDRQSVIRNSETPSIPRTGSASVTFSQPLPLKRNSSKVLSRDDSGTLSHSRSNSSVSSRRVSRHISSRSLSIEEYPHLTKVITIPKVALTHNSKSAPPSPGVERESRITFEIVRQWKLEQVSYWLQENNFREYQKIFAENDINGEVLLELDHDILKELKIRSVGDRIRMLLAVKSLLKICRGNIIYPYTPTKFLCRCKELSTPETDKFPTSLARSDSLPRITRSNSSHRINSPKSPSSNKLSQETTIMSIESVKQRCIKVIGEDGQSSRTIPINDVSDAKSILARVLQKFNIKDDVERYSLFTTLSDSGSGNLDWCLTDEEVENICKSADRQERERLFLRKKHLPMNHETFKKHMRDKKLANFFGEKPPSIPQGITQKKLRNFFGQRPPSELISLNLTEYFPGHDSEELERSVRFSMRRASRSSMSSKYSSRPRSKRISRLFENNPRQSSLLSPLNDDPDDATIFEEEVGDEFEDFDSFEDNHDELNSLEEAVTKSIFKWIQGTLIGMGSFGSVYLALNSITGELMAVKQVELPTGQSANEERKKSMLDALQREISLLQELQHENIVQYLGTEHKKKTLNIFLEYVPGGSVATMLNNYGPLEEPLIRSFNRQILQGLNYLHEKDIIHRDIKGANILVDNKGGVKISDFGISKKVEDQIMATSLSRPSLQGSVFWMAPEVVKQTSYTSKADIWSLGCLIVEMFTGTHPYPQFTQMQAIFKIGVESISPEIPENISNEAEDFLKKTFEPNHDDRPTAKALLTHPFSASTSKSNVQLSP</sequence>
<dbReference type="Proteomes" id="UP000789375">
    <property type="component" value="Unassembled WGS sequence"/>
</dbReference>
<comment type="caution">
    <text evidence="17">The sequence shown here is derived from an EMBL/GenBank/DDBJ whole genome shotgun (WGS) entry which is preliminary data.</text>
</comment>
<keyword evidence="5 10" id="KW-0547">Nucleotide-binding</keyword>
<dbReference type="InterPro" id="IPR011009">
    <property type="entry name" value="Kinase-like_dom_sf"/>
</dbReference>
<dbReference type="AlphaFoldDB" id="A0A9N8ZK13"/>
<feature type="compositionally biased region" description="Basic and acidic residues" evidence="11">
    <location>
        <begin position="1229"/>
        <end position="1238"/>
    </location>
</feature>
<feature type="chain" id="PRO_5040357242" description="mitogen-activated protein kinase kinase kinase" evidence="13">
    <location>
        <begin position="38"/>
        <end position="1260"/>
    </location>
</feature>